<dbReference type="Proteomes" id="UP001151002">
    <property type="component" value="Unassembled WGS sequence"/>
</dbReference>
<feature type="domain" description="DUF402" evidence="2">
    <location>
        <begin position="67"/>
        <end position="171"/>
    </location>
</feature>
<evidence type="ECO:0000313" key="4">
    <source>
        <dbReference type="Proteomes" id="UP001151002"/>
    </source>
</evidence>
<dbReference type="Gene3D" id="2.40.380.10">
    <property type="entry name" value="FomD-like"/>
    <property type="match status" value="1"/>
</dbReference>
<evidence type="ECO:0000259" key="2">
    <source>
        <dbReference type="Pfam" id="PF04167"/>
    </source>
</evidence>
<evidence type="ECO:0000313" key="3">
    <source>
        <dbReference type="EMBL" id="MCY1139689.1"/>
    </source>
</evidence>
<comment type="caution">
    <text evidence="3">The sequence shown here is derived from an EMBL/GenBank/DDBJ whole genome shotgun (WGS) entry which is preliminary data.</text>
</comment>
<sequence length="204" mass="23052">MTFLYRYGRDGRTRFARTGRVVADNADGVTLWIAPGSPQIESVLADGRPLRSVSLAERCDLPRIRRETTWRGPGIVQFAPTKGEYSISWFFTDTGEFRGWYINLESQPVRHRLGLDSTDQALDVWVTPDRVPHWKDEDEFAFLTGRPGRWTPAEAAAIRATATELIALATAAEPPFDGRWTTFRPDPAWPVPALSPDWDEPHLS</sequence>
<dbReference type="EMBL" id="JAPNTZ010000005">
    <property type="protein sequence ID" value="MCY1139689.1"/>
    <property type="molecule type" value="Genomic_DNA"/>
</dbReference>
<dbReference type="Pfam" id="PF04167">
    <property type="entry name" value="DUF402"/>
    <property type="match status" value="1"/>
</dbReference>
<keyword evidence="1" id="KW-0378">Hydrolase</keyword>
<evidence type="ECO:0000256" key="1">
    <source>
        <dbReference type="ARBA" id="ARBA00022801"/>
    </source>
</evidence>
<dbReference type="InterPro" id="IPR007295">
    <property type="entry name" value="DUF402"/>
</dbReference>
<gene>
    <name evidence="3" type="ORF">OWR29_16940</name>
</gene>
<dbReference type="SUPFAM" id="SSF159234">
    <property type="entry name" value="FomD-like"/>
    <property type="match status" value="1"/>
</dbReference>
<reference evidence="3" key="1">
    <citation type="submission" date="2022-11" db="EMBL/GenBank/DDBJ databases">
        <authorList>
            <person name="Somphong A."/>
            <person name="Phongsopitanun W."/>
        </authorList>
    </citation>
    <scope>NUCLEOTIDE SEQUENCE</scope>
    <source>
        <strain evidence="3">Pm04-4</strain>
    </source>
</reference>
<dbReference type="PANTHER" id="PTHR39159">
    <property type="match status" value="1"/>
</dbReference>
<proteinExistence type="predicted"/>
<organism evidence="3 4">
    <name type="scientific">Paractinoplanes pyxinae</name>
    <dbReference type="NCBI Taxonomy" id="2997416"/>
    <lineage>
        <taxon>Bacteria</taxon>
        <taxon>Bacillati</taxon>
        <taxon>Actinomycetota</taxon>
        <taxon>Actinomycetes</taxon>
        <taxon>Micromonosporales</taxon>
        <taxon>Micromonosporaceae</taxon>
        <taxon>Paractinoplanes</taxon>
    </lineage>
</organism>
<keyword evidence="4" id="KW-1185">Reference proteome</keyword>
<dbReference type="InterPro" id="IPR050212">
    <property type="entry name" value="Ntdp-like"/>
</dbReference>
<dbReference type="InterPro" id="IPR035930">
    <property type="entry name" value="FomD-like_sf"/>
</dbReference>
<name>A0ABT4AZM1_9ACTN</name>
<dbReference type="RefSeq" id="WP_267563822.1">
    <property type="nucleotide sequence ID" value="NZ_JAPNTZ010000005.1"/>
</dbReference>
<dbReference type="PANTHER" id="PTHR39159:SF1">
    <property type="entry name" value="UPF0374 PROTEIN YGAC"/>
    <property type="match status" value="1"/>
</dbReference>
<accession>A0ABT4AZM1</accession>
<protein>
    <submittedName>
        <fullName evidence="3">DUF402 domain-containing protein</fullName>
    </submittedName>
</protein>